<dbReference type="EMBL" id="ML208373">
    <property type="protein sequence ID" value="TFK67539.1"/>
    <property type="molecule type" value="Genomic_DNA"/>
</dbReference>
<organism evidence="1 2">
    <name type="scientific">Pluteus cervinus</name>
    <dbReference type="NCBI Taxonomy" id="181527"/>
    <lineage>
        <taxon>Eukaryota</taxon>
        <taxon>Fungi</taxon>
        <taxon>Dikarya</taxon>
        <taxon>Basidiomycota</taxon>
        <taxon>Agaricomycotina</taxon>
        <taxon>Agaricomycetes</taxon>
        <taxon>Agaricomycetidae</taxon>
        <taxon>Agaricales</taxon>
        <taxon>Pluteineae</taxon>
        <taxon>Pluteaceae</taxon>
        <taxon>Pluteus</taxon>
    </lineage>
</organism>
<evidence type="ECO:0000313" key="1">
    <source>
        <dbReference type="EMBL" id="TFK67539.1"/>
    </source>
</evidence>
<accession>A0ACD3APE3</accession>
<gene>
    <name evidence="1" type="ORF">BDN72DRAFT_879578</name>
</gene>
<evidence type="ECO:0000313" key="2">
    <source>
        <dbReference type="Proteomes" id="UP000308600"/>
    </source>
</evidence>
<reference evidence="1 2" key="1">
    <citation type="journal article" date="2019" name="Nat. Ecol. Evol.">
        <title>Megaphylogeny resolves global patterns of mushroom evolution.</title>
        <authorList>
            <person name="Varga T."/>
            <person name="Krizsan K."/>
            <person name="Foldi C."/>
            <person name="Dima B."/>
            <person name="Sanchez-Garcia M."/>
            <person name="Sanchez-Ramirez S."/>
            <person name="Szollosi G.J."/>
            <person name="Szarkandi J.G."/>
            <person name="Papp V."/>
            <person name="Albert L."/>
            <person name="Andreopoulos W."/>
            <person name="Angelini C."/>
            <person name="Antonin V."/>
            <person name="Barry K.W."/>
            <person name="Bougher N.L."/>
            <person name="Buchanan P."/>
            <person name="Buyck B."/>
            <person name="Bense V."/>
            <person name="Catcheside P."/>
            <person name="Chovatia M."/>
            <person name="Cooper J."/>
            <person name="Damon W."/>
            <person name="Desjardin D."/>
            <person name="Finy P."/>
            <person name="Geml J."/>
            <person name="Haridas S."/>
            <person name="Hughes K."/>
            <person name="Justo A."/>
            <person name="Karasinski D."/>
            <person name="Kautmanova I."/>
            <person name="Kiss B."/>
            <person name="Kocsube S."/>
            <person name="Kotiranta H."/>
            <person name="LaButti K.M."/>
            <person name="Lechner B.E."/>
            <person name="Liimatainen K."/>
            <person name="Lipzen A."/>
            <person name="Lukacs Z."/>
            <person name="Mihaltcheva S."/>
            <person name="Morgado L.N."/>
            <person name="Niskanen T."/>
            <person name="Noordeloos M.E."/>
            <person name="Ohm R.A."/>
            <person name="Ortiz-Santana B."/>
            <person name="Ovrebo C."/>
            <person name="Racz N."/>
            <person name="Riley R."/>
            <person name="Savchenko A."/>
            <person name="Shiryaev A."/>
            <person name="Soop K."/>
            <person name="Spirin V."/>
            <person name="Szebenyi C."/>
            <person name="Tomsovsky M."/>
            <person name="Tulloss R.E."/>
            <person name="Uehling J."/>
            <person name="Grigoriev I.V."/>
            <person name="Vagvolgyi C."/>
            <person name="Papp T."/>
            <person name="Martin F.M."/>
            <person name="Miettinen O."/>
            <person name="Hibbett D.S."/>
            <person name="Nagy L.G."/>
        </authorList>
    </citation>
    <scope>NUCLEOTIDE SEQUENCE [LARGE SCALE GENOMIC DNA]</scope>
    <source>
        <strain evidence="1 2">NL-1719</strain>
    </source>
</reference>
<sequence>MSTGSQLDAECPLDMPSDRPNLSAHSLTQDVRFASSCVLLLVLSSWLMSPTHIYLILLCRPQPSFPPLSTSHLPQSPLFEIMSTNPTRNTGTSTPSTPSRSERALDVLKRFVTLKIAATSGVVVGQGTTSGDQDNVEGRVGQEWVYPFILQILSTSSISRTGLRSPPTRGLVRRVQKVIWQPRMTRQATTNLGYEADDEDEGDDTSESATEDEDNGDSGGDGSGIVA</sequence>
<keyword evidence="2" id="KW-1185">Reference proteome</keyword>
<protein>
    <submittedName>
        <fullName evidence="1">Uncharacterized protein</fullName>
    </submittedName>
</protein>
<dbReference type="Proteomes" id="UP000308600">
    <property type="component" value="Unassembled WGS sequence"/>
</dbReference>
<proteinExistence type="predicted"/>
<name>A0ACD3APE3_9AGAR</name>